<gene>
    <name evidence="1" type="ORF">PF010_g22669</name>
</gene>
<evidence type="ECO:0000313" key="2">
    <source>
        <dbReference type="Proteomes" id="UP000488956"/>
    </source>
</evidence>
<dbReference type="InterPro" id="IPR008996">
    <property type="entry name" value="IL1/FGF"/>
</dbReference>
<proteinExistence type="predicted"/>
<dbReference type="EMBL" id="QXFX01002191">
    <property type="protein sequence ID" value="KAE9079670.1"/>
    <property type="molecule type" value="Genomic_DNA"/>
</dbReference>
<dbReference type="CDD" id="cd00257">
    <property type="entry name" value="beta-trefoil_FSCN-like"/>
    <property type="match status" value="1"/>
</dbReference>
<dbReference type="Proteomes" id="UP000488956">
    <property type="component" value="Unassembled WGS sequence"/>
</dbReference>
<evidence type="ECO:0000313" key="1">
    <source>
        <dbReference type="EMBL" id="KAE9079670.1"/>
    </source>
</evidence>
<dbReference type="SUPFAM" id="SSF50353">
    <property type="entry name" value="Cytokine"/>
    <property type="match status" value="1"/>
</dbReference>
<reference evidence="1 2" key="1">
    <citation type="submission" date="2018-09" db="EMBL/GenBank/DDBJ databases">
        <title>Genomic investigation of the strawberry pathogen Phytophthora fragariae indicates pathogenicity is determined by transcriptional variation in three key races.</title>
        <authorList>
            <person name="Adams T.M."/>
            <person name="Armitage A.D."/>
            <person name="Sobczyk M.K."/>
            <person name="Bates H.J."/>
            <person name="Dunwell J.M."/>
            <person name="Nellist C.F."/>
            <person name="Harrison R.J."/>
        </authorList>
    </citation>
    <scope>NUCLEOTIDE SEQUENCE [LARGE SCALE GENOMIC DNA]</scope>
    <source>
        <strain evidence="1 2">ONT-3</strain>
    </source>
</reference>
<comment type="caution">
    <text evidence="1">The sequence shown here is derived from an EMBL/GenBank/DDBJ whole genome shotgun (WGS) entry which is preliminary data.</text>
</comment>
<name>A0A6G0K8C6_9STRA</name>
<accession>A0A6G0K8C6</accession>
<dbReference type="AlphaFoldDB" id="A0A6G0K8C6"/>
<evidence type="ECO:0008006" key="3">
    <source>
        <dbReference type="Google" id="ProtNLM"/>
    </source>
</evidence>
<sequence length="210" mass="23989">MDLSEIPFDVPVILQSACNRKNLQNPLGSKHARCLENNRDIYEQLILRRVRDDKVAIQCVRNGRFLQVRTTGECVFDPKEPGKNELFTMETNANCALFFVSCRTGNLLQCGDFNVVKCKNQNRQYYEEWRIVEPRATAVVSPLMHAQRQVMVHEERKKFVLELARCGMAAGEIESIVTRLFDMSVAIPEPNKGNKGPVYAKRLDEKSVLA</sequence>
<dbReference type="Gene3D" id="2.80.10.50">
    <property type="match status" value="1"/>
</dbReference>
<protein>
    <recommendedName>
        <fullName evidence="3">Ricin B lectin domain-containing protein</fullName>
    </recommendedName>
</protein>
<organism evidence="1 2">
    <name type="scientific">Phytophthora fragariae</name>
    <dbReference type="NCBI Taxonomy" id="53985"/>
    <lineage>
        <taxon>Eukaryota</taxon>
        <taxon>Sar</taxon>
        <taxon>Stramenopiles</taxon>
        <taxon>Oomycota</taxon>
        <taxon>Peronosporomycetes</taxon>
        <taxon>Peronosporales</taxon>
        <taxon>Peronosporaceae</taxon>
        <taxon>Phytophthora</taxon>
    </lineage>
</organism>